<proteinExistence type="predicted"/>
<comment type="caution">
    <text evidence="3">The sequence shown here is derived from an EMBL/GenBank/DDBJ whole genome shotgun (WGS) entry which is preliminary data.</text>
</comment>
<dbReference type="PANTHER" id="PTHR37464:SF1">
    <property type="entry name" value="BLL2463 PROTEIN"/>
    <property type="match status" value="1"/>
</dbReference>
<dbReference type="InterPro" id="IPR024163">
    <property type="entry name" value="Aerotolerance_reg_N"/>
</dbReference>
<organism evidence="3 4">
    <name type="scientific">Adhaeribacter aerolatus</name>
    <dbReference type="NCBI Taxonomy" id="670289"/>
    <lineage>
        <taxon>Bacteria</taxon>
        <taxon>Pseudomonadati</taxon>
        <taxon>Bacteroidota</taxon>
        <taxon>Cytophagia</taxon>
        <taxon>Cytophagales</taxon>
        <taxon>Hymenobacteraceae</taxon>
        <taxon>Adhaeribacter</taxon>
    </lineage>
</organism>
<keyword evidence="1" id="KW-0472">Membrane</keyword>
<dbReference type="Proteomes" id="UP000321532">
    <property type="component" value="Unassembled WGS sequence"/>
</dbReference>
<evidence type="ECO:0000256" key="1">
    <source>
        <dbReference type="SAM" id="Phobius"/>
    </source>
</evidence>
<evidence type="ECO:0000313" key="4">
    <source>
        <dbReference type="Proteomes" id="UP000321532"/>
    </source>
</evidence>
<keyword evidence="1" id="KW-0812">Transmembrane</keyword>
<name>A0A512AS73_9BACT</name>
<gene>
    <name evidence="3" type="ORF">AAE02nite_02230</name>
</gene>
<accession>A0A512AS73</accession>
<feature type="transmembrane region" description="Helical" evidence="1">
    <location>
        <begin position="60"/>
        <end position="79"/>
    </location>
</feature>
<evidence type="ECO:0000259" key="2">
    <source>
        <dbReference type="Pfam" id="PF07584"/>
    </source>
</evidence>
<dbReference type="EMBL" id="BJYS01000001">
    <property type="protein sequence ID" value="GEO02559.1"/>
    <property type="molecule type" value="Genomic_DNA"/>
</dbReference>
<evidence type="ECO:0000313" key="3">
    <source>
        <dbReference type="EMBL" id="GEO02559.1"/>
    </source>
</evidence>
<feature type="transmembrane region" description="Helical" evidence="1">
    <location>
        <begin position="6"/>
        <end position="25"/>
    </location>
</feature>
<feature type="domain" description="Aerotolerance regulator N-terminal" evidence="2">
    <location>
        <begin position="1"/>
        <end position="77"/>
    </location>
</feature>
<dbReference type="RefSeq" id="WP_146894595.1">
    <property type="nucleotide sequence ID" value="NZ_BJYS01000001.1"/>
</dbReference>
<keyword evidence="1" id="KW-1133">Transmembrane helix</keyword>
<dbReference type="Pfam" id="PF07584">
    <property type="entry name" value="BatA"/>
    <property type="match status" value="1"/>
</dbReference>
<dbReference type="AlphaFoldDB" id="A0A512AS73"/>
<dbReference type="PANTHER" id="PTHR37464">
    <property type="entry name" value="BLL2463 PROTEIN"/>
    <property type="match status" value="1"/>
</dbReference>
<sequence length="510" mass="58574">MLQLLSAYWLWALAGLLVPVLIHLWNKKQPKVIKVGSVRWLQAAASQQARQLQLHDWPLLLLRCFLLLTLVLFMCQPIWEQIRRQPGHRYLWVSPSLLQPRNLPLVQTTIDSLLKNNYQLREFNLGFLPVSTESWENLKAGKEEKNKLSGNLNYWALTKAVHQQFSRAQEHLFLTDNQFVHFAGARPIVPASSRWLTIPVNQYDSLFVQEAFQNRPDSLTVVVGQKGKGGIRFSNISFTTPTPNQALNLPGLPPLIYTKSINQDFISFQNSPDQVPVIKAGKNIALYYDKSREQDSKYVRAALAALSGYTGRRLQLTQITAAHQININNSDWLFWLSDQPLPAYIQEEIKKGLFVFKDAATTSKLMLTNFITTEQLPAPISLAQQVRLVQQGGSSVWKNNFGEPVLQYKSEGQGGLYHFGSRFNSQWNNLPQSSFFPELLSYLIFPEAQIRHDWRELENIQVQPSLTKTTQQPMLYSRVQQDLKYLLLALGALLFLTERWWAYKKGKRLI</sequence>
<dbReference type="InterPro" id="IPR011933">
    <property type="entry name" value="Double_TM_dom"/>
</dbReference>
<protein>
    <recommendedName>
        <fullName evidence="2">Aerotolerance regulator N-terminal domain-containing protein</fullName>
    </recommendedName>
</protein>
<keyword evidence="4" id="KW-1185">Reference proteome</keyword>
<dbReference type="OrthoDB" id="890881at2"/>
<reference evidence="3 4" key="1">
    <citation type="submission" date="2019-07" db="EMBL/GenBank/DDBJ databases">
        <title>Whole genome shotgun sequence of Adhaeribacter aerolatus NBRC 106133.</title>
        <authorList>
            <person name="Hosoyama A."/>
            <person name="Uohara A."/>
            <person name="Ohji S."/>
            <person name="Ichikawa N."/>
        </authorList>
    </citation>
    <scope>NUCLEOTIDE SEQUENCE [LARGE SCALE GENOMIC DNA]</scope>
    <source>
        <strain evidence="3 4">NBRC 106133</strain>
    </source>
</reference>
<dbReference type="NCBIfam" id="TIGR02226">
    <property type="entry name" value="two_anch"/>
    <property type="match status" value="1"/>
</dbReference>